<dbReference type="GO" id="GO:0016125">
    <property type="term" value="P:sterol metabolic process"/>
    <property type="evidence" value="ECO:0007669"/>
    <property type="project" value="TreeGrafter"/>
</dbReference>
<dbReference type="GO" id="GO:0004497">
    <property type="term" value="F:monooxygenase activity"/>
    <property type="evidence" value="ECO:0007669"/>
    <property type="project" value="InterPro"/>
</dbReference>
<dbReference type="PANTHER" id="PTHR24286">
    <property type="entry name" value="CYTOCHROME P450 26"/>
    <property type="match status" value="1"/>
</dbReference>
<dbReference type="GO" id="GO:0005506">
    <property type="term" value="F:iron ion binding"/>
    <property type="evidence" value="ECO:0007669"/>
    <property type="project" value="InterPro"/>
</dbReference>
<comment type="similarity">
    <text evidence="1">Belongs to the cytochrome P450 family.</text>
</comment>
<accession>A0A6N2MBB8</accession>
<proteinExistence type="inferred from homology"/>
<dbReference type="GO" id="GO:0016132">
    <property type="term" value="P:brassinosteroid biosynthetic process"/>
    <property type="evidence" value="ECO:0007669"/>
    <property type="project" value="TreeGrafter"/>
</dbReference>
<name>A0A6N2MBB8_SALVM</name>
<evidence type="ECO:0000313" key="4">
    <source>
        <dbReference type="EMBL" id="VFU45144.1"/>
    </source>
</evidence>
<gene>
    <name evidence="4" type="ORF">SVIM_LOCUS281655</name>
</gene>
<reference evidence="4" key="1">
    <citation type="submission" date="2019-03" db="EMBL/GenBank/DDBJ databases">
        <authorList>
            <person name="Mank J."/>
            <person name="Almeida P."/>
        </authorList>
    </citation>
    <scope>NUCLEOTIDE SEQUENCE</scope>
    <source>
        <strain evidence="4">78183</strain>
    </source>
</reference>
<dbReference type="AlphaFoldDB" id="A0A6N2MBB8"/>
<dbReference type="EMBL" id="CAADRP010001619">
    <property type="protein sequence ID" value="VFU45144.1"/>
    <property type="molecule type" value="Genomic_DNA"/>
</dbReference>
<keyword evidence="3" id="KW-0408">Iron</keyword>
<evidence type="ECO:0000256" key="2">
    <source>
        <dbReference type="ARBA" id="ARBA00022723"/>
    </source>
</evidence>
<dbReference type="GO" id="GO:0016705">
    <property type="term" value="F:oxidoreductase activity, acting on paired donors, with incorporation or reduction of molecular oxygen"/>
    <property type="evidence" value="ECO:0007669"/>
    <property type="project" value="InterPro"/>
</dbReference>
<dbReference type="InterPro" id="IPR036396">
    <property type="entry name" value="Cyt_P450_sf"/>
</dbReference>
<keyword evidence="2" id="KW-0479">Metal-binding</keyword>
<protein>
    <submittedName>
        <fullName evidence="4">Uncharacterized protein</fullName>
    </submittedName>
</protein>
<dbReference type="GO" id="GO:0010268">
    <property type="term" value="P:brassinosteroid homeostasis"/>
    <property type="evidence" value="ECO:0007669"/>
    <property type="project" value="TreeGrafter"/>
</dbReference>
<evidence type="ECO:0000256" key="3">
    <source>
        <dbReference type="ARBA" id="ARBA00023004"/>
    </source>
</evidence>
<dbReference type="GO" id="GO:0020037">
    <property type="term" value="F:heme binding"/>
    <property type="evidence" value="ECO:0007669"/>
    <property type="project" value="InterPro"/>
</dbReference>
<evidence type="ECO:0000256" key="1">
    <source>
        <dbReference type="ARBA" id="ARBA00010617"/>
    </source>
</evidence>
<dbReference type="PANTHER" id="PTHR24286:SF369">
    <property type="entry name" value="CYTOCHROME P450"/>
    <property type="match status" value="1"/>
</dbReference>
<dbReference type="Gene3D" id="1.10.630.10">
    <property type="entry name" value="Cytochrome P450"/>
    <property type="match status" value="1"/>
</dbReference>
<sequence length="157" mass="18129">MENPRIDGVLPPVLWLALIGETLQFIITGRSLDIHPFVKKGCKSNMRLVWTIFKTSLLGKPTIISTDNEVNRYILQHEGTLVELWYLDSFAKFFALEGENRTIEDEEILKDTLIERLNDPSKRRGDFLDQAIDDLETKKFLNVDFIPNSFSDLICQL</sequence>
<organism evidence="4">
    <name type="scientific">Salix viminalis</name>
    <name type="common">Common osier</name>
    <name type="synonym">Basket willow</name>
    <dbReference type="NCBI Taxonomy" id="40686"/>
    <lineage>
        <taxon>Eukaryota</taxon>
        <taxon>Viridiplantae</taxon>
        <taxon>Streptophyta</taxon>
        <taxon>Embryophyta</taxon>
        <taxon>Tracheophyta</taxon>
        <taxon>Spermatophyta</taxon>
        <taxon>Magnoliopsida</taxon>
        <taxon>eudicotyledons</taxon>
        <taxon>Gunneridae</taxon>
        <taxon>Pentapetalae</taxon>
        <taxon>rosids</taxon>
        <taxon>fabids</taxon>
        <taxon>Malpighiales</taxon>
        <taxon>Salicaceae</taxon>
        <taxon>Saliceae</taxon>
        <taxon>Salix</taxon>
    </lineage>
</organism>